<accession>A0A9D1DQ90</accession>
<evidence type="ECO:0000256" key="1">
    <source>
        <dbReference type="ARBA" id="ARBA00007118"/>
    </source>
</evidence>
<dbReference type="Pfam" id="PF14512">
    <property type="entry name" value="TM1586_NiRdase"/>
    <property type="match status" value="1"/>
</dbReference>
<evidence type="ECO:0000313" key="6">
    <source>
        <dbReference type="Proteomes" id="UP000886785"/>
    </source>
</evidence>
<dbReference type="CDD" id="cd02139">
    <property type="entry name" value="nitroreductase"/>
    <property type="match status" value="1"/>
</dbReference>
<dbReference type="AlphaFoldDB" id="A0A9D1DQ90"/>
<dbReference type="Gene3D" id="3.40.109.10">
    <property type="entry name" value="NADH Oxidase"/>
    <property type="match status" value="1"/>
</dbReference>
<proteinExistence type="inferred from homology"/>
<evidence type="ECO:0000313" key="5">
    <source>
        <dbReference type="EMBL" id="HIR57026.1"/>
    </source>
</evidence>
<dbReference type="InterPro" id="IPR029479">
    <property type="entry name" value="Nitroreductase"/>
</dbReference>
<dbReference type="EMBL" id="DVHF01000057">
    <property type="protein sequence ID" value="HIR57026.1"/>
    <property type="molecule type" value="Genomic_DNA"/>
</dbReference>
<reference evidence="5" key="2">
    <citation type="journal article" date="2021" name="PeerJ">
        <title>Extensive microbial diversity within the chicken gut microbiome revealed by metagenomics and culture.</title>
        <authorList>
            <person name="Gilroy R."/>
            <person name="Ravi A."/>
            <person name="Getino M."/>
            <person name="Pursley I."/>
            <person name="Horton D.L."/>
            <person name="Alikhan N.F."/>
            <person name="Baker D."/>
            <person name="Gharbi K."/>
            <person name="Hall N."/>
            <person name="Watson M."/>
            <person name="Adriaenssens E.M."/>
            <person name="Foster-Nyarko E."/>
            <person name="Jarju S."/>
            <person name="Secka A."/>
            <person name="Antonio M."/>
            <person name="Oren A."/>
            <person name="Chaudhuri R.R."/>
            <person name="La Ragione R."/>
            <person name="Hildebrand F."/>
            <person name="Pallen M.J."/>
        </authorList>
    </citation>
    <scope>NUCLEOTIDE SEQUENCE</scope>
    <source>
        <strain evidence="5">ChiSjej1B19-7085</strain>
    </source>
</reference>
<feature type="domain" description="Putative nitroreductase TM1586" evidence="4">
    <location>
        <begin position="103"/>
        <end position="166"/>
    </location>
</feature>
<evidence type="ECO:0000259" key="3">
    <source>
        <dbReference type="Pfam" id="PF00881"/>
    </source>
</evidence>
<comment type="caution">
    <text evidence="5">The sequence shown here is derived from an EMBL/GenBank/DDBJ whole genome shotgun (WGS) entry which is preliminary data.</text>
</comment>
<organism evidence="5 6">
    <name type="scientific">Candidatus Gallacutalibacter pullicola</name>
    <dbReference type="NCBI Taxonomy" id="2840830"/>
    <lineage>
        <taxon>Bacteria</taxon>
        <taxon>Bacillati</taxon>
        <taxon>Bacillota</taxon>
        <taxon>Clostridia</taxon>
        <taxon>Eubacteriales</taxon>
        <taxon>Candidatus Gallacutalibacter</taxon>
    </lineage>
</organism>
<evidence type="ECO:0000259" key="4">
    <source>
        <dbReference type="Pfam" id="PF14512"/>
    </source>
</evidence>
<dbReference type="InterPro" id="IPR029478">
    <property type="entry name" value="TM1586_NiRdase"/>
</dbReference>
<evidence type="ECO:0000256" key="2">
    <source>
        <dbReference type="ARBA" id="ARBA00023002"/>
    </source>
</evidence>
<feature type="domain" description="Nitroreductase" evidence="3">
    <location>
        <begin position="7"/>
        <end position="79"/>
    </location>
</feature>
<sequence length="170" mass="18540">MTVMEAIQDRRSVRSYKPDPVEKEKLERILEAGRLAPSARNTQAWKFIMVTDPATIQKLVPACCGQSSVAQAPAFLAVCTNEPSTMACGQPARTIDGSIAMSFMILEAEELGLGTCWLGAFYNDQVKSALSIPEEYDVVAVTPIGYPAEEIPARPRKSAGEVISWEKFQG</sequence>
<gene>
    <name evidence="5" type="ORF">IAA54_05100</name>
</gene>
<protein>
    <submittedName>
        <fullName evidence="5">Nitroreductase family protein</fullName>
    </submittedName>
</protein>
<comment type="similarity">
    <text evidence="1">Belongs to the nitroreductase family.</text>
</comment>
<dbReference type="GO" id="GO:0016491">
    <property type="term" value="F:oxidoreductase activity"/>
    <property type="evidence" value="ECO:0007669"/>
    <property type="project" value="UniProtKB-KW"/>
</dbReference>
<dbReference type="InterPro" id="IPR000415">
    <property type="entry name" value="Nitroreductase-like"/>
</dbReference>
<keyword evidence="2" id="KW-0560">Oxidoreductase</keyword>
<reference evidence="5" key="1">
    <citation type="submission" date="2020-10" db="EMBL/GenBank/DDBJ databases">
        <authorList>
            <person name="Gilroy R."/>
        </authorList>
    </citation>
    <scope>NUCLEOTIDE SEQUENCE</scope>
    <source>
        <strain evidence="5">ChiSjej1B19-7085</strain>
    </source>
</reference>
<dbReference type="SUPFAM" id="SSF55469">
    <property type="entry name" value="FMN-dependent nitroreductase-like"/>
    <property type="match status" value="1"/>
</dbReference>
<name>A0A9D1DQ90_9FIRM</name>
<dbReference type="Pfam" id="PF00881">
    <property type="entry name" value="Nitroreductase"/>
    <property type="match status" value="1"/>
</dbReference>
<dbReference type="PANTHER" id="PTHR43673:SF10">
    <property type="entry name" value="NADH DEHYDROGENASE_NAD(P)H NITROREDUCTASE XCC3605-RELATED"/>
    <property type="match status" value="1"/>
</dbReference>
<dbReference type="Proteomes" id="UP000886785">
    <property type="component" value="Unassembled WGS sequence"/>
</dbReference>
<dbReference type="PANTHER" id="PTHR43673">
    <property type="entry name" value="NAD(P)H NITROREDUCTASE YDGI-RELATED"/>
    <property type="match status" value="1"/>
</dbReference>